<keyword evidence="2" id="KW-1185">Reference proteome</keyword>
<dbReference type="OrthoDB" id="1202013at2"/>
<dbReference type="RefSeq" id="WP_090678709.1">
    <property type="nucleotide sequence ID" value="NZ_FORU01000006.1"/>
</dbReference>
<dbReference type="STRING" id="1150112.SAMN04487893_10668"/>
<reference evidence="2" key="1">
    <citation type="submission" date="2016-10" db="EMBL/GenBank/DDBJ databases">
        <authorList>
            <person name="Varghese N."/>
            <person name="Submissions S."/>
        </authorList>
    </citation>
    <scope>NUCLEOTIDE SEQUENCE [LARGE SCALE GENOMIC DNA]</scope>
    <source>
        <strain evidence="2">DSM 26542</strain>
    </source>
</reference>
<sequence>MIKRIFYFATLIPFLTSCYQQERNCADFKTGTFKFEIEIDGEIKTSTFTRMDDIEIETYEGKVDTSSIRWVNDCEYILKKLHPKNMAEEKAVNMRILTTKDNTYTFEYGLVGDSRRERGVIEKISE</sequence>
<proteinExistence type="predicted"/>
<protein>
    <recommendedName>
        <fullName evidence="3">DNA topoisomerase IV</fullName>
    </recommendedName>
</protein>
<organism evidence="1 2">
    <name type="scientific">Myroides guanonis</name>
    <dbReference type="NCBI Taxonomy" id="1150112"/>
    <lineage>
        <taxon>Bacteria</taxon>
        <taxon>Pseudomonadati</taxon>
        <taxon>Bacteroidota</taxon>
        <taxon>Flavobacteriia</taxon>
        <taxon>Flavobacteriales</taxon>
        <taxon>Flavobacteriaceae</taxon>
        <taxon>Myroides</taxon>
    </lineage>
</organism>
<gene>
    <name evidence="1" type="ORF">SAMN04487893_10668</name>
</gene>
<evidence type="ECO:0000313" key="1">
    <source>
        <dbReference type="EMBL" id="SFJ35871.1"/>
    </source>
</evidence>
<dbReference type="PROSITE" id="PS51257">
    <property type="entry name" value="PROKAR_LIPOPROTEIN"/>
    <property type="match status" value="1"/>
</dbReference>
<name>A0A1I3QRH3_9FLAO</name>
<dbReference type="Proteomes" id="UP000243887">
    <property type="component" value="Unassembled WGS sequence"/>
</dbReference>
<evidence type="ECO:0000313" key="2">
    <source>
        <dbReference type="Proteomes" id="UP000243887"/>
    </source>
</evidence>
<dbReference type="EMBL" id="FORU01000006">
    <property type="protein sequence ID" value="SFJ35871.1"/>
    <property type="molecule type" value="Genomic_DNA"/>
</dbReference>
<accession>A0A1I3QRH3</accession>
<evidence type="ECO:0008006" key="3">
    <source>
        <dbReference type="Google" id="ProtNLM"/>
    </source>
</evidence>
<dbReference type="AlphaFoldDB" id="A0A1I3QRH3"/>